<dbReference type="Proteomes" id="UP000069940">
    <property type="component" value="Unassembled WGS sequence"/>
</dbReference>
<dbReference type="PANTHER" id="PTHR45640">
    <property type="entry name" value="HEAT SHOCK PROTEIN HSP-12.2-RELATED"/>
    <property type="match status" value="1"/>
</dbReference>
<evidence type="ECO:0000313" key="5">
    <source>
        <dbReference type="EnsemblMetazoa" id="AALFPA23_000667.P527"/>
    </source>
</evidence>
<evidence type="ECO:0000313" key="6">
    <source>
        <dbReference type="Proteomes" id="UP000069940"/>
    </source>
</evidence>
<dbReference type="PRINTS" id="PR00299">
    <property type="entry name" value="ACRYSTALLIN"/>
</dbReference>
<dbReference type="SUPFAM" id="SSF49764">
    <property type="entry name" value="HSP20-like chaperones"/>
    <property type="match status" value="1"/>
</dbReference>
<comment type="similarity">
    <text evidence="2 3">Belongs to the small heat shock protein (HSP20) family.</text>
</comment>
<evidence type="ECO:0000256" key="3">
    <source>
        <dbReference type="RuleBase" id="RU003616"/>
    </source>
</evidence>
<dbReference type="InterPro" id="IPR002068">
    <property type="entry name" value="A-crystallin/Hsp20_dom"/>
</dbReference>
<reference evidence="5" key="2">
    <citation type="submission" date="2025-05" db="UniProtKB">
        <authorList>
            <consortium name="EnsemblMetazoa"/>
        </authorList>
    </citation>
    <scope>IDENTIFICATION</scope>
    <source>
        <strain evidence="5">Foshan</strain>
    </source>
</reference>
<dbReference type="EnsemblMetazoa" id="AALFPA23_000667.R527">
    <property type="protein sequence ID" value="AALFPA23_000667.P527"/>
    <property type="gene ID" value="AALFPA23_000667"/>
</dbReference>
<dbReference type="Gene3D" id="2.60.40.790">
    <property type="match status" value="1"/>
</dbReference>
<keyword evidence="6" id="KW-1185">Reference proteome</keyword>
<dbReference type="InterPro" id="IPR001436">
    <property type="entry name" value="Alpha-crystallin/sHSP_animal"/>
</dbReference>
<sequence>MCSNLEVSVMASDNRIIIEWNPTRSRTIMATYISQCFIQRYTLPPEHDSNQINSSISSDGILTISATKQAVSDAEGHKSIPIVSTGQPLKRIGADVPITRRRQEEG</sequence>
<evidence type="ECO:0000259" key="4">
    <source>
        <dbReference type="PROSITE" id="PS01031"/>
    </source>
</evidence>
<evidence type="ECO:0000256" key="2">
    <source>
        <dbReference type="PROSITE-ProRule" id="PRU00285"/>
    </source>
</evidence>
<dbReference type="RefSeq" id="XP_062704936.1">
    <property type="nucleotide sequence ID" value="XM_062848952.1"/>
</dbReference>
<protein>
    <recommendedName>
        <fullName evidence="4">SHSP domain-containing protein</fullName>
    </recommendedName>
</protein>
<dbReference type="InterPro" id="IPR008978">
    <property type="entry name" value="HSP20-like_chaperone"/>
</dbReference>
<keyword evidence="1" id="KW-0346">Stress response</keyword>
<feature type="domain" description="SHSP" evidence="4">
    <location>
        <begin position="1"/>
        <end position="85"/>
    </location>
</feature>
<proteinExistence type="inferred from homology"/>
<dbReference type="PROSITE" id="PS01031">
    <property type="entry name" value="SHSP"/>
    <property type="match status" value="1"/>
</dbReference>
<accession>A0ABM1XL37</accession>
<name>A0ABM1XL37_AEDAL</name>
<reference evidence="6" key="1">
    <citation type="journal article" date="2015" name="Proc. Natl. Acad. Sci. U.S.A.">
        <title>Genome sequence of the Asian Tiger mosquito, Aedes albopictus, reveals insights into its biology, genetics, and evolution.</title>
        <authorList>
            <person name="Chen X.G."/>
            <person name="Jiang X."/>
            <person name="Gu J."/>
            <person name="Xu M."/>
            <person name="Wu Y."/>
            <person name="Deng Y."/>
            <person name="Zhang C."/>
            <person name="Bonizzoni M."/>
            <person name="Dermauw W."/>
            <person name="Vontas J."/>
            <person name="Armbruster P."/>
            <person name="Huang X."/>
            <person name="Yang Y."/>
            <person name="Zhang H."/>
            <person name="He W."/>
            <person name="Peng H."/>
            <person name="Liu Y."/>
            <person name="Wu K."/>
            <person name="Chen J."/>
            <person name="Lirakis M."/>
            <person name="Topalis P."/>
            <person name="Van Leeuwen T."/>
            <person name="Hall A.B."/>
            <person name="Jiang X."/>
            <person name="Thorpe C."/>
            <person name="Mueller R.L."/>
            <person name="Sun C."/>
            <person name="Waterhouse R.M."/>
            <person name="Yan G."/>
            <person name="Tu Z.J."/>
            <person name="Fang X."/>
            <person name="James A.A."/>
        </authorList>
    </citation>
    <scope>NUCLEOTIDE SEQUENCE [LARGE SCALE GENOMIC DNA]</scope>
    <source>
        <strain evidence="6">Foshan</strain>
    </source>
</reference>
<dbReference type="PANTHER" id="PTHR45640:SF13">
    <property type="entry name" value="HEAT SHOCK PROTEIN 22-RELATED"/>
    <property type="match status" value="1"/>
</dbReference>
<dbReference type="Pfam" id="PF00011">
    <property type="entry name" value="HSP20"/>
    <property type="match status" value="1"/>
</dbReference>
<dbReference type="GeneID" id="134287303"/>
<evidence type="ECO:0000256" key="1">
    <source>
        <dbReference type="ARBA" id="ARBA00023016"/>
    </source>
</evidence>
<organism evidence="5 6">
    <name type="scientific">Aedes albopictus</name>
    <name type="common">Asian tiger mosquito</name>
    <name type="synonym">Stegomyia albopicta</name>
    <dbReference type="NCBI Taxonomy" id="7160"/>
    <lineage>
        <taxon>Eukaryota</taxon>
        <taxon>Metazoa</taxon>
        <taxon>Ecdysozoa</taxon>
        <taxon>Arthropoda</taxon>
        <taxon>Hexapoda</taxon>
        <taxon>Insecta</taxon>
        <taxon>Pterygota</taxon>
        <taxon>Neoptera</taxon>
        <taxon>Endopterygota</taxon>
        <taxon>Diptera</taxon>
        <taxon>Nematocera</taxon>
        <taxon>Culicoidea</taxon>
        <taxon>Culicidae</taxon>
        <taxon>Culicinae</taxon>
        <taxon>Aedini</taxon>
        <taxon>Aedes</taxon>
        <taxon>Stegomyia</taxon>
    </lineage>
</organism>